<organism evidence="5 6">
    <name type="scientific">Kinneretia aquatilis</name>
    <dbReference type="NCBI Taxonomy" id="2070761"/>
    <lineage>
        <taxon>Bacteria</taxon>
        <taxon>Pseudomonadati</taxon>
        <taxon>Pseudomonadota</taxon>
        <taxon>Betaproteobacteria</taxon>
        <taxon>Burkholderiales</taxon>
        <taxon>Sphaerotilaceae</taxon>
        <taxon>Roseateles</taxon>
    </lineage>
</organism>
<accession>A0A2N8KW80</accession>
<dbReference type="InterPro" id="IPR012318">
    <property type="entry name" value="HTH_CRP"/>
</dbReference>
<dbReference type="GO" id="GO:0003700">
    <property type="term" value="F:DNA-binding transcription factor activity"/>
    <property type="evidence" value="ECO:0007669"/>
    <property type="project" value="TreeGrafter"/>
</dbReference>
<dbReference type="Gene3D" id="2.60.120.10">
    <property type="entry name" value="Jelly Rolls"/>
    <property type="match status" value="1"/>
</dbReference>
<dbReference type="InterPro" id="IPR014710">
    <property type="entry name" value="RmlC-like_jellyroll"/>
</dbReference>
<dbReference type="PANTHER" id="PTHR24567:SF74">
    <property type="entry name" value="HTH-TYPE TRANSCRIPTIONAL REGULATOR ARCR"/>
    <property type="match status" value="1"/>
</dbReference>
<dbReference type="InterPro" id="IPR050397">
    <property type="entry name" value="Env_Response_Regulators"/>
</dbReference>
<dbReference type="AlphaFoldDB" id="A0A2N8KW80"/>
<evidence type="ECO:0000256" key="3">
    <source>
        <dbReference type="ARBA" id="ARBA00023163"/>
    </source>
</evidence>
<evidence type="ECO:0000256" key="2">
    <source>
        <dbReference type="ARBA" id="ARBA00023125"/>
    </source>
</evidence>
<evidence type="ECO:0000259" key="4">
    <source>
        <dbReference type="PROSITE" id="PS51063"/>
    </source>
</evidence>
<dbReference type="OrthoDB" id="9151801at2"/>
<name>A0A2N8KW80_9BURK</name>
<evidence type="ECO:0000313" key="6">
    <source>
        <dbReference type="Proteomes" id="UP000235916"/>
    </source>
</evidence>
<dbReference type="PROSITE" id="PS51063">
    <property type="entry name" value="HTH_CRP_2"/>
    <property type="match status" value="1"/>
</dbReference>
<keyword evidence="6" id="KW-1185">Reference proteome</keyword>
<dbReference type="Pfam" id="PF13545">
    <property type="entry name" value="HTH_Crp_2"/>
    <property type="match status" value="1"/>
</dbReference>
<dbReference type="InterPro" id="IPR018490">
    <property type="entry name" value="cNMP-bd_dom_sf"/>
</dbReference>
<evidence type="ECO:0000256" key="1">
    <source>
        <dbReference type="ARBA" id="ARBA00023015"/>
    </source>
</evidence>
<dbReference type="EMBL" id="POSP01000003">
    <property type="protein sequence ID" value="PND37707.1"/>
    <property type="molecule type" value="Genomic_DNA"/>
</dbReference>
<keyword evidence="1" id="KW-0805">Transcription regulation</keyword>
<dbReference type="GO" id="GO:0003677">
    <property type="term" value="F:DNA binding"/>
    <property type="evidence" value="ECO:0007669"/>
    <property type="project" value="UniProtKB-KW"/>
</dbReference>
<dbReference type="Gene3D" id="1.10.10.10">
    <property type="entry name" value="Winged helix-like DNA-binding domain superfamily/Winged helix DNA-binding domain"/>
    <property type="match status" value="1"/>
</dbReference>
<gene>
    <name evidence="5" type="ORF">C1O66_09350</name>
</gene>
<keyword evidence="3" id="KW-0804">Transcription</keyword>
<comment type="caution">
    <text evidence="5">The sequence shown here is derived from an EMBL/GenBank/DDBJ whole genome shotgun (WGS) entry which is preliminary data.</text>
</comment>
<dbReference type="GO" id="GO:0005829">
    <property type="term" value="C:cytosol"/>
    <property type="evidence" value="ECO:0007669"/>
    <property type="project" value="TreeGrafter"/>
</dbReference>
<dbReference type="InterPro" id="IPR036390">
    <property type="entry name" value="WH_DNA-bd_sf"/>
</dbReference>
<keyword evidence="2" id="KW-0238">DNA-binding</keyword>
<dbReference type="Proteomes" id="UP000235916">
    <property type="component" value="Unassembled WGS sequence"/>
</dbReference>
<dbReference type="SMART" id="SM00419">
    <property type="entry name" value="HTH_CRP"/>
    <property type="match status" value="1"/>
</dbReference>
<protein>
    <submittedName>
        <fullName evidence="5">Crp/Fnr family transcriptional regulator</fullName>
    </submittedName>
</protein>
<proteinExistence type="predicted"/>
<feature type="domain" description="HTH crp-type" evidence="4">
    <location>
        <begin position="182"/>
        <end position="249"/>
    </location>
</feature>
<dbReference type="SUPFAM" id="SSF51206">
    <property type="entry name" value="cAMP-binding domain-like"/>
    <property type="match status" value="1"/>
</dbReference>
<dbReference type="PANTHER" id="PTHR24567">
    <property type="entry name" value="CRP FAMILY TRANSCRIPTIONAL REGULATORY PROTEIN"/>
    <property type="match status" value="1"/>
</dbReference>
<dbReference type="SUPFAM" id="SSF46785">
    <property type="entry name" value="Winged helix' DNA-binding domain"/>
    <property type="match status" value="1"/>
</dbReference>
<dbReference type="InterPro" id="IPR036388">
    <property type="entry name" value="WH-like_DNA-bd_sf"/>
</dbReference>
<evidence type="ECO:0000313" key="5">
    <source>
        <dbReference type="EMBL" id="PND37707.1"/>
    </source>
</evidence>
<reference evidence="5 6" key="1">
    <citation type="submission" date="2018-01" db="EMBL/GenBank/DDBJ databases">
        <title>Draft genome sequence of Paucibacter aquatile CR182 isolated from freshwater of the Nakdong River.</title>
        <authorList>
            <person name="Choi A."/>
            <person name="Chung E.J."/>
        </authorList>
    </citation>
    <scope>NUCLEOTIDE SEQUENCE [LARGE SCALE GENOMIC DNA]</scope>
    <source>
        <strain evidence="5 6">CR182</strain>
    </source>
</reference>
<sequence length="257" mass="27361">MPLMSLPILDKVLTPATPTPAAAPSLVPASVWTTLFGPPRLAADELRGLQELARVRSLCSGACAFKRGDPADTLVAVLEGAVGLGTHASGSAAAPAMPGQGGQFQLERAIHGPQWLDNSSAWLEKGRTQDAQALMPARLLELPVSGVRVLLNRHPVMSERLLQCLAQSVQNLTGAAHDLMAKDAQKRLATWLLQRSPASGEEVALRERKRELAAQLAITPETLSRLLRQLMSAGLIEVRGYSIKLLNLAALQSLAQG</sequence>